<proteinExistence type="predicted"/>
<dbReference type="SMART" id="SM00388">
    <property type="entry name" value="HisKA"/>
    <property type="match status" value="1"/>
</dbReference>
<dbReference type="InterPro" id="IPR003661">
    <property type="entry name" value="HisK_dim/P_dom"/>
</dbReference>
<dbReference type="SUPFAM" id="SSF47384">
    <property type="entry name" value="Homodimeric domain of signal transducing histidine kinase"/>
    <property type="match status" value="1"/>
</dbReference>
<name>A0A512B236_9BACT</name>
<keyword evidence="9" id="KW-0805">Transcription regulation</keyword>
<dbReference type="CDD" id="cd00082">
    <property type="entry name" value="HisKA"/>
    <property type="match status" value="1"/>
</dbReference>
<evidence type="ECO:0000256" key="10">
    <source>
        <dbReference type="ARBA" id="ARBA00023163"/>
    </source>
</evidence>
<keyword evidence="10" id="KW-0804">Transcription</keyword>
<dbReference type="GO" id="GO:0005524">
    <property type="term" value="F:ATP binding"/>
    <property type="evidence" value="ECO:0007669"/>
    <property type="project" value="UniProtKB-KW"/>
</dbReference>
<dbReference type="InterPro" id="IPR011123">
    <property type="entry name" value="Y_Y_Y"/>
</dbReference>
<dbReference type="InterPro" id="IPR003594">
    <property type="entry name" value="HATPase_dom"/>
</dbReference>
<keyword evidence="16" id="KW-1185">Reference proteome</keyword>
<protein>
    <recommendedName>
        <fullName evidence="2">histidine kinase</fullName>
        <ecNumber evidence="2">2.7.13.3</ecNumber>
    </recommendedName>
</protein>
<accession>A0A512B236</accession>
<dbReference type="Pfam" id="PF00072">
    <property type="entry name" value="Response_reg"/>
    <property type="match status" value="1"/>
</dbReference>
<dbReference type="Pfam" id="PF07494">
    <property type="entry name" value="Reg_prop"/>
    <property type="match status" value="8"/>
</dbReference>
<dbReference type="PROSITE" id="PS01124">
    <property type="entry name" value="HTH_ARAC_FAMILY_2"/>
    <property type="match status" value="1"/>
</dbReference>
<sequence>MVVDLTRMRYKIYLSTFLLWFLCSGVLAQTGDYKFTRLNNTQGLLHNQINCILEDSQGFMWFGTMSGLNRFDGYNFKAFRHDVRDSTSIRNNYISNLAEGPEQMLLVVTRWSGLNIYNPRTERFLSKPDNFLRKYGVPDASVEKVIKDQQGNFWFVHTREGIFKYDSHLRKTIRLAYSTADSLTIHSNQISDITEDGKGNLWLMHYDGVLEKISKTGKVIFRNYFLNRKFGQTSQGYGLFSDADGDAWIFMNNEAKGLFYFDAKKQVFTHIHHDSDKVKLNANIVRGVTQDNRHRIWVGTDHGGINLLDKKTFTVRYLVNEPDDFRSLSQNSVYSVYTNKAGIVWVGTYKEGVNYYHPDVIRFKLYQHLPANTASLPFNDINRVVEDAKGNLWLGTNGGGLIYFDRANNQFKQFQYDANDPNSLSNNIIVGLHLDRDQKLWIGTYFGGLNVYDGQKFTRYRHNPDDPSSLSDDRVWEIFEDAKRNLWVGTLGGGLDLLDRKTNTFRHHRSGRPNSVHSDFISSITEDREGYLWVATAFGVDQYNPATGVFKHFVNRNNNPQGLSNNNVTTVIEDSRGLIWMGTNEGLNLYDKRCNAFRSFRQEDGLLDNSILGIVEDNQHNLWVSTPKGLSSLIIGRKQDGGFDFSFKSYDQQDGLQDKAFNNNAAWKTKRGELVFGGADGFNIFQPERITRNKAIPVLVFTDFEIFNRSIGVGDTLNGRVVLEKAITGKKEITLKYHENMFSVAFAALDYLQPEKNRYVYHLDGFSDEWLAVDSKLRKVTFTNLDPGNYVLRVKAANNDGIWNQEGIQLKITILPPFWQSKPAIAAYVMVVLLLLWLARHFLVERERLRFRIVQERQEAKRRHELDVMKIKFFTNVSHEFRTPLTLILTPLEKIIKNTTDEGQKSHLLLMHRNARRLLNLVNQLLDFRRMEVQEIHLQPTKADIICFIKETAFSFSDLSEKKNIRFNLVSEVEQLEILFDPDKLEKILFNLLSNAFKFTPEGGEISLNLHLTAATRKNGKSGQQLIIKVKDSGIGIPAENHEKIFRQFFQSDVPGSMVNQGSGIGLAITKKFVRLHGGTITVQSQPGEGSCFTVVLPVAKAFTAKAAPEPVVQEIQQSAALPVVSDLAGGAMAGSKNGKKPVVLLIEDNEDFRFYLKDNLQAYYTIKEAADGKQGWQQVLACNPDLVVSDIMMPEMDGITLSRKLKKDPRTANIPVILLTANASEEQQMVGYQTGASDYIVKPFNFEILLSRIRNLVNQHANFREALQPKIEVKPQEVQVTSLDDKLIRKAIAYTEKNISNPDFSVEDLSREMGMSRVYLYKKLLALTGKAPLEFIRTVRLKRAAQLLTESQLTVSEVAYEVGFNNPKYFTKYFKVEFNCLPSAYAAEKKKEASMVLP</sequence>
<dbReference type="SUPFAM" id="SSF63829">
    <property type="entry name" value="Calcium-dependent phosphotriesterase"/>
    <property type="match status" value="1"/>
</dbReference>
<keyword evidence="3 11" id="KW-0597">Phosphoprotein</keyword>
<dbReference type="Proteomes" id="UP000321532">
    <property type="component" value="Unassembled WGS sequence"/>
</dbReference>
<dbReference type="Pfam" id="PF07495">
    <property type="entry name" value="Y_Y_Y"/>
    <property type="match status" value="1"/>
</dbReference>
<dbReference type="InterPro" id="IPR011110">
    <property type="entry name" value="Reg_prop"/>
</dbReference>
<dbReference type="Gene3D" id="3.40.50.2300">
    <property type="match status" value="1"/>
</dbReference>
<dbReference type="GO" id="GO:0000155">
    <property type="term" value="F:phosphorelay sensor kinase activity"/>
    <property type="evidence" value="ECO:0007669"/>
    <property type="project" value="InterPro"/>
</dbReference>
<evidence type="ECO:0000313" key="15">
    <source>
        <dbReference type="EMBL" id="GEO06023.1"/>
    </source>
</evidence>
<comment type="catalytic activity">
    <reaction evidence="1">
        <text>ATP + protein L-histidine = ADP + protein N-phospho-L-histidine.</text>
        <dbReference type="EC" id="2.7.13.3"/>
    </reaction>
</comment>
<gene>
    <name evidence="15" type="ORF">AAE02nite_36870</name>
</gene>
<dbReference type="GO" id="GO:0043565">
    <property type="term" value="F:sequence-specific DNA binding"/>
    <property type="evidence" value="ECO:0007669"/>
    <property type="project" value="InterPro"/>
</dbReference>
<dbReference type="Pfam" id="PF00512">
    <property type="entry name" value="HisKA"/>
    <property type="match status" value="1"/>
</dbReference>
<dbReference type="PROSITE" id="PS50109">
    <property type="entry name" value="HIS_KIN"/>
    <property type="match status" value="1"/>
</dbReference>
<dbReference type="SUPFAM" id="SSF50998">
    <property type="entry name" value="Quinoprotein alcohol dehydrogenase-like"/>
    <property type="match status" value="1"/>
</dbReference>
<dbReference type="InterPro" id="IPR018060">
    <property type="entry name" value="HTH_AraC"/>
</dbReference>
<dbReference type="EC" id="2.7.13.3" evidence="2"/>
<dbReference type="Pfam" id="PF12833">
    <property type="entry name" value="HTH_18"/>
    <property type="match status" value="1"/>
</dbReference>
<dbReference type="SMART" id="SM00387">
    <property type="entry name" value="HATPase_c"/>
    <property type="match status" value="1"/>
</dbReference>
<dbReference type="Pfam" id="PF02518">
    <property type="entry name" value="HATPase_c"/>
    <property type="match status" value="1"/>
</dbReference>
<feature type="modified residue" description="4-aspartylphosphate" evidence="11">
    <location>
        <position position="1191"/>
    </location>
</feature>
<dbReference type="CDD" id="cd16922">
    <property type="entry name" value="HATPase_EvgS-ArcB-TorS-like"/>
    <property type="match status" value="1"/>
</dbReference>
<dbReference type="Gene3D" id="1.10.287.130">
    <property type="match status" value="1"/>
</dbReference>
<comment type="caution">
    <text evidence="15">The sequence shown here is derived from an EMBL/GenBank/DDBJ whole genome shotgun (WGS) entry which is preliminary data.</text>
</comment>
<evidence type="ECO:0000259" key="14">
    <source>
        <dbReference type="PROSITE" id="PS50110"/>
    </source>
</evidence>
<evidence type="ECO:0000259" key="12">
    <source>
        <dbReference type="PROSITE" id="PS01124"/>
    </source>
</evidence>
<keyword evidence="4" id="KW-0808">Transferase</keyword>
<dbReference type="InterPro" id="IPR015943">
    <property type="entry name" value="WD40/YVTN_repeat-like_dom_sf"/>
</dbReference>
<evidence type="ECO:0000256" key="5">
    <source>
        <dbReference type="ARBA" id="ARBA00022741"/>
    </source>
</evidence>
<feature type="domain" description="Response regulatory" evidence="14">
    <location>
        <begin position="1143"/>
        <end position="1258"/>
    </location>
</feature>
<dbReference type="InterPro" id="IPR004358">
    <property type="entry name" value="Sig_transdc_His_kin-like_C"/>
</dbReference>
<dbReference type="Gene3D" id="1.10.10.60">
    <property type="entry name" value="Homeodomain-like"/>
    <property type="match status" value="1"/>
</dbReference>
<dbReference type="SUPFAM" id="SSF101898">
    <property type="entry name" value="NHL repeat"/>
    <property type="match status" value="1"/>
</dbReference>
<dbReference type="PRINTS" id="PR00344">
    <property type="entry name" value="BCTRLSENSOR"/>
</dbReference>
<dbReference type="CDD" id="cd17574">
    <property type="entry name" value="REC_OmpR"/>
    <property type="match status" value="1"/>
</dbReference>
<dbReference type="SUPFAM" id="SSF55874">
    <property type="entry name" value="ATPase domain of HSP90 chaperone/DNA topoisomerase II/histidine kinase"/>
    <property type="match status" value="1"/>
</dbReference>
<keyword evidence="8" id="KW-0902">Two-component regulatory system</keyword>
<dbReference type="SUPFAM" id="SSF46689">
    <property type="entry name" value="Homeodomain-like"/>
    <property type="match status" value="1"/>
</dbReference>
<dbReference type="SUPFAM" id="SSF52172">
    <property type="entry name" value="CheY-like"/>
    <property type="match status" value="1"/>
</dbReference>
<dbReference type="PANTHER" id="PTHR43547:SF2">
    <property type="entry name" value="HYBRID SIGNAL TRANSDUCTION HISTIDINE KINASE C"/>
    <property type="match status" value="1"/>
</dbReference>
<dbReference type="InterPro" id="IPR011006">
    <property type="entry name" value="CheY-like_superfamily"/>
</dbReference>
<dbReference type="SMART" id="SM00342">
    <property type="entry name" value="HTH_ARAC"/>
    <property type="match status" value="1"/>
</dbReference>
<dbReference type="InterPro" id="IPR036890">
    <property type="entry name" value="HATPase_C_sf"/>
</dbReference>
<dbReference type="FunFam" id="3.30.565.10:FF:000037">
    <property type="entry name" value="Hybrid sensor histidine kinase/response regulator"/>
    <property type="match status" value="1"/>
</dbReference>
<dbReference type="FunFam" id="1.10.287.130:FF:000045">
    <property type="entry name" value="Two-component system sensor histidine kinase/response regulator"/>
    <property type="match status" value="1"/>
</dbReference>
<dbReference type="PANTHER" id="PTHR43547">
    <property type="entry name" value="TWO-COMPONENT HISTIDINE KINASE"/>
    <property type="match status" value="1"/>
</dbReference>
<evidence type="ECO:0000256" key="7">
    <source>
        <dbReference type="ARBA" id="ARBA00022840"/>
    </source>
</evidence>
<feature type="domain" description="HTH araC/xylS-type" evidence="12">
    <location>
        <begin position="1290"/>
        <end position="1389"/>
    </location>
</feature>
<evidence type="ECO:0000256" key="6">
    <source>
        <dbReference type="ARBA" id="ARBA00022777"/>
    </source>
</evidence>
<dbReference type="InterPro" id="IPR036097">
    <property type="entry name" value="HisK_dim/P_sf"/>
</dbReference>
<evidence type="ECO:0000256" key="9">
    <source>
        <dbReference type="ARBA" id="ARBA00023015"/>
    </source>
</evidence>
<dbReference type="InterPro" id="IPR009057">
    <property type="entry name" value="Homeodomain-like_sf"/>
</dbReference>
<evidence type="ECO:0000256" key="11">
    <source>
        <dbReference type="PROSITE-ProRule" id="PRU00169"/>
    </source>
</evidence>
<evidence type="ECO:0000259" key="13">
    <source>
        <dbReference type="PROSITE" id="PS50109"/>
    </source>
</evidence>
<evidence type="ECO:0000256" key="3">
    <source>
        <dbReference type="ARBA" id="ARBA00022553"/>
    </source>
</evidence>
<evidence type="ECO:0000313" key="16">
    <source>
        <dbReference type="Proteomes" id="UP000321532"/>
    </source>
</evidence>
<evidence type="ECO:0000256" key="4">
    <source>
        <dbReference type="ARBA" id="ARBA00022679"/>
    </source>
</evidence>
<organism evidence="15 16">
    <name type="scientific">Adhaeribacter aerolatus</name>
    <dbReference type="NCBI Taxonomy" id="670289"/>
    <lineage>
        <taxon>Bacteria</taxon>
        <taxon>Pseudomonadati</taxon>
        <taxon>Bacteroidota</taxon>
        <taxon>Cytophagia</taxon>
        <taxon>Cytophagales</taxon>
        <taxon>Hymenobacteraceae</taxon>
        <taxon>Adhaeribacter</taxon>
    </lineage>
</organism>
<dbReference type="InterPro" id="IPR001789">
    <property type="entry name" value="Sig_transdc_resp-reg_receiver"/>
</dbReference>
<evidence type="ECO:0000256" key="2">
    <source>
        <dbReference type="ARBA" id="ARBA00012438"/>
    </source>
</evidence>
<evidence type="ECO:0000256" key="8">
    <source>
        <dbReference type="ARBA" id="ARBA00023012"/>
    </source>
</evidence>
<keyword evidence="5" id="KW-0547">Nucleotide-binding</keyword>
<reference evidence="15 16" key="1">
    <citation type="submission" date="2019-07" db="EMBL/GenBank/DDBJ databases">
        <title>Whole genome shotgun sequence of Adhaeribacter aerolatus NBRC 106133.</title>
        <authorList>
            <person name="Hosoyama A."/>
            <person name="Uohara A."/>
            <person name="Ohji S."/>
            <person name="Ichikawa N."/>
        </authorList>
    </citation>
    <scope>NUCLEOTIDE SEQUENCE [LARGE SCALE GENOMIC DNA]</scope>
    <source>
        <strain evidence="15 16">NBRC 106133</strain>
    </source>
</reference>
<dbReference type="GO" id="GO:0003700">
    <property type="term" value="F:DNA-binding transcription factor activity"/>
    <property type="evidence" value="ECO:0007669"/>
    <property type="project" value="InterPro"/>
</dbReference>
<dbReference type="SMART" id="SM00448">
    <property type="entry name" value="REC"/>
    <property type="match status" value="1"/>
</dbReference>
<dbReference type="FunFam" id="2.60.40.10:FF:000791">
    <property type="entry name" value="Two-component system sensor histidine kinase/response regulator"/>
    <property type="match status" value="1"/>
</dbReference>
<dbReference type="InterPro" id="IPR005467">
    <property type="entry name" value="His_kinase_dom"/>
</dbReference>
<dbReference type="Gene3D" id="2.130.10.10">
    <property type="entry name" value="YVTN repeat-like/Quinoprotein amine dehydrogenase"/>
    <property type="match status" value="2"/>
</dbReference>
<dbReference type="InterPro" id="IPR013783">
    <property type="entry name" value="Ig-like_fold"/>
</dbReference>
<dbReference type="EMBL" id="BJYS01000030">
    <property type="protein sequence ID" value="GEO06023.1"/>
    <property type="molecule type" value="Genomic_DNA"/>
</dbReference>
<dbReference type="Gene3D" id="2.60.40.10">
    <property type="entry name" value="Immunoglobulins"/>
    <property type="match status" value="1"/>
</dbReference>
<dbReference type="Gene3D" id="3.30.565.10">
    <property type="entry name" value="Histidine kinase-like ATPase, C-terminal domain"/>
    <property type="match status" value="1"/>
</dbReference>
<dbReference type="InterPro" id="IPR011047">
    <property type="entry name" value="Quinoprotein_ADH-like_sf"/>
</dbReference>
<keyword evidence="7" id="KW-0067">ATP-binding</keyword>
<dbReference type="PROSITE" id="PS50110">
    <property type="entry name" value="RESPONSE_REGULATORY"/>
    <property type="match status" value="1"/>
</dbReference>
<evidence type="ECO:0000256" key="1">
    <source>
        <dbReference type="ARBA" id="ARBA00000085"/>
    </source>
</evidence>
<keyword evidence="6 15" id="KW-0418">Kinase</keyword>
<feature type="domain" description="Histidine kinase" evidence="13">
    <location>
        <begin position="876"/>
        <end position="1101"/>
    </location>
</feature>